<proteinExistence type="predicted"/>
<dbReference type="NCBIfam" id="TIGR00536">
    <property type="entry name" value="hemK_fam"/>
    <property type="match status" value="1"/>
</dbReference>
<dbReference type="InterPro" id="IPR004556">
    <property type="entry name" value="HemK-like"/>
</dbReference>
<evidence type="ECO:0000259" key="7">
    <source>
        <dbReference type="Pfam" id="PF17827"/>
    </source>
</evidence>
<dbReference type="AlphaFoldDB" id="A0A1F7UN22"/>
<evidence type="ECO:0000259" key="6">
    <source>
        <dbReference type="Pfam" id="PF05175"/>
    </source>
</evidence>
<dbReference type="GO" id="GO:0032259">
    <property type="term" value="P:methylation"/>
    <property type="evidence" value="ECO:0007669"/>
    <property type="project" value="UniProtKB-KW"/>
</dbReference>
<dbReference type="PANTHER" id="PTHR18895">
    <property type="entry name" value="HEMK METHYLTRANSFERASE"/>
    <property type="match status" value="1"/>
</dbReference>
<dbReference type="Gene3D" id="1.10.8.10">
    <property type="entry name" value="DNA helicase RuvA subunit, C-terminal domain"/>
    <property type="match status" value="1"/>
</dbReference>
<dbReference type="GO" id="GO:0102559">
    <property type="term" value="F:peptide chain release factor N(5)-glutamine methyltransferase activity"/>
    <property type="evidence" value="ECO:0007669"/>
    <property type="project" value="UniProtKB-EC"/>
</dbReference>
<evidence type="ECO:0000256" key="1">
    <source>
        <dbReference type="ARBA" id="ARBA00012771"/>
    </source>
</evidence>
<feature type="domain" description="Release factor glutamine methyltransferase N-terminal" evidence="7">
    <location>
        <begin position="30"/>
        <end position="81"/>
    </location>
</feature>
<name>A0A1F7UN22_9BACT</name>
<protein>
    <recommendedName>
        <fullName evidence="1">peptide chain release factor N(5)-glutamine methyltransferase</fullName>
        <ecNumber evidence="1">2.1.1.297</ecNumber>
    </recommendedName>
</protein>
<comment type="catalytic activity">
    <reaction evidence="5">
        <text>L-glutaminyl-[peptide chain release factor] + S-adenosyl-L-methionine = N(5)-methyl-L-glutaminyl-[peptide chain release factor] + S-adenosyl-L-homocysteine + H(+)</text>
        <dbReference type="Rhea" id="RHEA:42896"/>
        <dbReference type="Rhea" id="RHEA-COMP:10271"/>
        <dbReference type="Rhea" id="RHEA-COMP:10272"/>
        <dbReference type="ChEBI" id="CHEBI:15378"/>
        <dbReference type="ChEBI" id="CHEBI:30011"/>
        <dbReference type="ChEBI" id="CHEBI:57856"/>
        <dbReference type="ChEBI" id="CHEBI:59789"/>
        <dbReference type="ChEBI" id="CHEBI:61891"/>
        <dbReference type="EC" id="2.1.1.297"/>
    </reaction>
</comment>
<comment type="caution">
    <text evidence="8">The sequence shown here is derived from an EMBL/GenBank/DDBJ whole genome shotgun (WGS) entry which is preliminary data.</text>
</comment>
<accession>A0A1F7UN22</accession>
<keyword evidence="3 8" id="KW-0808">Transferase</keyword>
<organism evidence="8 9">
    <name type="scientific">Candidatus Uhrbacteria bacterium RIFCSPHIGHO2_12_FULL_60_25</name>
    <dbReference type="NCBI Taxonomy" id="1802399"/>
    <lineage>
        <taxon>Bacteria</taxon>
        <taxon>Candidatus Uhriibacteriota</taxon>
    </lineage>
</organism>
<evidence type="ECO:0000313" key="8">
    <source>
        <dbReference type="EMBL" id="OGL79683.1"/>
    </source>
</evidence>
<dbReference type="EC" id="2.1.1.297" evidence="1"/>
<dbReference type="STRING" id="1802399.A3E39_01020"/>
<keyword evidence="2 8" id="KW-0489">Methyltransferase</keyword>
<dbReference type="InterPro" id="IPR029063">
    <property type="entry name" value="SAM-dependent_MTases_sf"/>
</dbReference>
<dbReference type="SUPFAM" id="SSF53335">
    <property type="entry name" value="S-adenosyl-L-methionine-dependent methyltransferases"/>
    <property type="match status" value="1"/>
</dbReference>
<dbReference type="NCBIfam" id="TIGR03534">
    <property type="entry name" value="RF_mod_PrmC"/>
    <property type="match status" value="1"/>
</dbReference>
<keyword evidence="4" id="KW-0949">S-adenosyl-L-methionine</keyword>
<dbReference type="InterPro" id="IPR019874">
    <property type="entry name" value="RF_methyltr_PrmC"/>
</dbReference>
<dbReference type="Pfam" id="PF17827">
    <property type="entry name" value="PrmC_N"/>
    <property type="match status" value="1"/>
</dbReference>
<dbReference type="Gene3D" id="3.40.50.150">
    <property type="entry name" value="Vaccinia Virus protein VP39"/>
    <property type="match status" value="1"/>
</dbReference>
<dbReference type="CDD" id="cd02440">
    <property type="entry name" value="AdoMet_MTases"/>
    <property type="match status" value="1"/>
</dbReference>
<sequence>MTVKRLLTSAAKKLQPRRITCPADRSVGWLEAEILLAHVLQKDRVWLVAHEDEPVHDRPARKFRSLVARRVKREPIAYLTGHKEFYGRDFVVGPHTLIPRPESELFIERLTATLKRDGNYLFCDIGAGSGAIAVTLALEFPRSRVVATDVDAHALQTARVNAARYKVAGRMSFIKEDLLGRKVRHELRPSTRPLVLVANLPYLPDRDKKRLTGDVVDYEPGRALFAGPKGTELIERLWKQIADHLHPLPRVMLFEFDPPQAARLKALAKKMFPGARVNIIKDLSQRNRLLEITRSV</sequence>
<evidence type="ECO:0000256" key="5">
    <source>
        <dbReference type="ARBA" id="ARBA00048391"/>
    </source>
</evidence>
<feature type="domain" description="Methyltransferase small" evidence="6">
    <location>
        <begin position="103"/>
        <end position="179"/>
    </location>
</feature>
<reference evidence="8 9" key="1">
    <citation type="journal article" date="2016" name="Nat. Commun.">
        <title>Thousands of microbial genomes shed light on interconnected biogeochemical processes in an aquifer system.</title>
        <authorList>
            <person name="Anantharaman K."/>
            <person name="Brown C.T."/>
            <person name="Hug L.A."/>
            <person name="Sharon I."/>
            <person name="Castelle C.J."/>
            <person name="Probst A.J."/>
            <person name="Thomas B.C."/>
            <person name="Singh A."/>
            <person name="Wilkins M.J."/>
            <person name="Karaoz U."/>
            <person name="Brodie E.L."/>
            <person name="Williams K.H."/>
            <person name="Hubbard S.S."/>
            <person name="Banfield J.F."/>
        </authorList>
    </citation>
    <scope>NUCLEOTIDE SEQUENCE [LARGE SCALE GENOMIC DNA]</scope>
</reference>
<dbReference type="EMBL" id="MGEH01000004">
    <property type="protein sequence ID" value="OGL79683.1"/>
    <property type="molecule type" value="Genomic_DNA"/>
</dbReference>
<gene>
    <name evidence="8" type="ORF">A3E39_01020</name>
</gene>
<dbReference type="InterPro" id="IPR007848">
    <property type="entry name" value="Small_mtfrase_dom"/>
</dbReference>
<evidence type="ECO:0000256" key="2">
    <source>
        <dbReference type="ARBA" id="ARBA00022603"/>
    </source>
</evidence>
<dbReference type="PANTHER" id="PTHR18895:SF74">
    <property type="entry name" value="MTRF1L RELEASE FACTOR GLUTAMINE METHYLTRANSFERASE"/>
    <property type="match status" value="1"/>
</dbReference>
<dbReference type="InterPro" id="IPR050320">
    <property type="entry name" value="N5-glutamine_MTase"/>
</dbReference>
<dbReference type="Proteomes" id="UP000176603">
    <property type="component" value="Unassembled WGS sequence"/>
</dbReference>
<evidence type="ECO:0000313" key="9">
    <source>
        <dbReference type="Proteomes" id="UP000176603"/>
    </source>
</evidence>
<evidence type="ECO:0000256" key="4">
    <source>
        <dbReference type="ARBA" id="ARBA00022691"/>
    </source>
</evidence>
<dbReference type="InterPro" id="IPR040758">
    <property type="entry name" value="PrmC_N"/>
</dbReference>
<evidence type="ECO:0000256" key="3">
    <source>
        <dbReference type="ARBA" id="ARBA00022679"/>
    </source>
</evidence>
<dbReference type="Pfam" id="PF05175">
    <property type="entry name" value="MTS"/>
    <property type="match status" value="1"/>
</dbReference>